<dbReference type="AlphaFoldDB" id="A0A9R1WTW6"/>
<keyword evidence="2" id="KW-1185">Reference proteome</keyword>
<accession>A0A9R1WTW6</accession>
<name>A0A9R1WTW6_LACSA</name>
<dbReference type="Proteomes" id="UP000235145">
    <property type="component" value="Unassembled WGS sequence"/>
</dbReference>
<reference evidence="1 2" key="1">
    <citation type="journal article" date="2017" name="Nat. Commun.">
        <title>Genome assembly with in vitro proximity ligation data and whole-genome triplication in lettuce.</title>
        <authorList>
            <person name="Reyes-Chin-Wo S."/>
            <person name="Wang Z."/>
            <person name="Yang X."/>
            <person name="Kozik A."/>
            <person name="Arikit S."/>
            <person name="Song C."/>
            <person name="Xia L."/>
            <person name="Froenicke L."/>
            <person name="Lavelle D.O."/>
            <person name="Truco M.J."/>
            <person name="Xia R."/>
            <person name="Zhu S."/>
            <person name="Xu C."/>
            <person name="Xu H."/>
            <person name="Xu X."/>
            <person name="Cox K."/>
            <person name="Korf I."/>
            <person name="Meyers B.C."/>
            <person name="Michelmore R.W."/>
        </authorList>
    </citation>
    <scope>NUCLEOTIDE SEQUENCE [LARGE SCALE GENOMIC DNA]</scope>
    <source>
        <strain evidence="2">cv. Salinas</strain>
        <tissue evidence="1">Seedlings</tissue>
    </source>
</reference>
<dbReference type="Pfam" id="PF04827">
    <property type="entry name" value="Plant_tran"/>
    <property type="match status" value="1"/>
</dbReference>
<evidence type="ECO:0000313" key="1">
    <source>
        <dbReference type="EMBL" id="KAJ0188905.1"/>
    </source>
</evidence>
<proteinExistence type="predicted"/>
<evidence type="ECO:0000313" key="2">
    <source>
        <dbReference type="Proteomes" id="UP000235145"/>
    </source>
</evidence>
<sequence length="202" mass="23936">MIRFSMRKCLFMRLVGDMEINYPYFQTTWDAKNQRSFSALQKCTSAHENFCYGVAQMYKAEYFCCLTSIDIQLLYEAYGVRHGFPEMLGSVDCTHWNLRDCLTELRGQYMTGDHQYPSMILEAEMSQDLWFWHALYGVANSNNDLHVLYYSPLLMKTIMERDLIVLNDEQYIHVYYLVDGIYLSWVVFVKLHLTLVCKLLKE</sequence>
<dbReference type="InterPro" id="IPR006912">
    <property type="entry name" value="Harbinger_derived_prot"/>
</dbReference>
<comment type="caution">
    <text evidence="1">The sequence shown here is derived from an EMBL/GenBank/DDBJ whole genome shotgun (WGS) entry which is preliminary data.</text>
</comment>
<gene>
    <name evidence="1" type="ORF">LSAT_V11C900473280</name>
</gene>
<dbReference type="PANTHER" id="PTHR47150:SF4">
    <property type="entry name" value="HARBINGER TRANSPOSASE-DERIVED PROTEIN-RELATED"/>
    <property type="match status" value="1"/>
</dbReference>
<protein>
    <submittedName>
        <fullName evidence="1">Uncharacterized protein</fullName>
    </submittedName>
</protein>
<organism evidence="1 2">
    <name type="scientific">Lactuca sativa</name>
    <name type="common">Garden lettuce</name>
    <dbReference type="NCBI Taxonomy" id="4236"/>
    <lineage>
        <taxon>Eukaryota</taxon>
        <taxon>Viridiplantae</taxon>
        <taxon>Streptophyta</taxon>
        <taxon>Embryophyta</taxon>
        <taxon>Tracheophyta</taxon>
        <taxon>Spermatophyta</taxon>
        <taxon>Magnoliopsida</taxon>
        <taxon>eudicotyledons</taxon>
        <taxon>Gunneridae</taxon>
        <taxon>Pentapetalae</taxon>
        <taxon>asterids</taxon>
        <taxon>campanulids</taxon>
        <taxon>Asterales</taxon>
        <taxon>Asteraceae</taxon>
        <taxon>Cichorioideae</taxon>
        <taxon>Cichorieae</taxon>
        <taxon>Lactucinae</taxon>
        <taxon>Lactuca</taxon>
    </lineage>
</organism>
<dbReference type="PANTHER" id="PTHR47150">
    <property type="entry name" value="OS12G0169200 PROTEIN"/>
    <property type="match status" value="1"/>
</dbReference>
<dbReference type="EMBL" id="NBSK02000009">
    <property type="protein sequence ID" value="KAJ0188905.1"/>
    <property type="molecule type" value="Genomic_DNA"/>
</dbReference>